<keyword evidence="5 10" id="KW-0812">Transmembrane</keyword>
<dbReference type="InterPro" id="IPR002541">
    <property type="entry name" value="Cyt_c_assembly"/>
</dbReference>
<evidence type="ECO:0000256" key="6">
    <source>
        <dbReference type="ARBA" id="ARBA00022748"/>
    </source>
</evidence>
<dbReference type="PANTHER" id="PTHR30071:SF1">
    <property type="entry name" value="CYTOCHROME B_B6 PROTEIN-RELATED"/>
    <property type="match status" value="1"/>
</dbReference>
<feature type="transmembrane region" description="Helical" evidence="10">
    <location>
        <begin position="52"/>
        <end position="79"/>
    </location>
</feature>
<dbReference type="PRINTS" id="PR01386">
    <property type="entry name" value="CCMCBIOGNSIS"/>
</dbReference>
<protein>
    <recommendedName>
        <fullName evidence="4">Heme exporter protein C</fullName>
    </recommendedName>
    <alternativeName>
        <fullName evidence="9">Cytochrome c-type biogenesis protein CcmC</fullName>
    </alternativeName>
</protein>
<feature type="transmembrane region" description="Helical" evidence="10">
    <location>
        <begin position="153"/>
        <end position="176"/>
    </location>
</feature>
<evidence type="ECO:0000313" key="12">
    <source>
        <dbReference type="EMBL" id="UTC24922.1"/>
    </source>
</evidence>
<dbReference type="EMBL" id="CP092900">
    <property type="protein sequence ID" value="UTC24922.1"/>
    <property type="molecule type" value="Genomic_DNA"/>
</dbReference>
<dbReference type="Pfam" id="PF01578">
    <property type="entry name" value="Cytochrom_C_asm"/>
    <property type="match status" value="1"/>
</dbReference>
<dbReference type="PANTHER" id="PTHR30071">
    <property type="entry name" value="HEME EXPORTER PROTEIN C"/>
    <property type="match status" value="1"/>
</dbReference>
<reference evidence="12 13" key="1">
    <citation type="journal article" date="2022" name="Nat. Microbiol.">
        <title>The microbiome of a bacterivorous marine choanoflagellate contains a resource-demanding obligate bacterial associate.</title>
        <authorList>
            <person name="Needham D.M."/>
            <person name="Poirier C."/>
            <person name="Bachy C."/>
            <person name="George E.E."/>
            <person name="Wilken S."/>
            <person name="Yung C.C.M."/>
            <person name="Limardo A.J."/>
            <person name="Morando M."/>
            <person name="Sudek L."/>
            <person name="Malmstrom R.R."/>
            <person name="Keeling P.J."/>
            <person name="Santoro A.E."/>
            <person name="Worden A.Z."/>
        </authorList>
    </citation>
    <scope>NUCLEOTIDE SEQUENCE [LARGE SCALE GENOMIC DNA]</scope>
    <source>
        <strain evidence="12 13">Comchoano-1</strain>
    </source>
</reference>
<evidence type="ECO:0000256" key="4">
    <source>
        <dbReference type="ARBA" id="ARBA00016463"/>
    </source>
</evidence>
<evidence type="ECO:0000256" key="8">
    <source>
        <dbReference type="ARBA" id="ARBA00023136"/>
    </source>
</evidence>
<evidence type="ECO:0000256" key="9">
    <source>
        <dbReference type="ARBA" id="ARBA00032940"/>
    </source>
</evidence>
<dbReference type="RefSeq" id="WP_258568711.1">
    <property type="nucleotide sequence ID" value="NZ_CP092900.1"/>
</dbReference>
<feature type="transmembrane region" description="Helical" evidence="10">
    <location>
        <begin position="91"/>
        <end position="112"/>
    </location>
</feature>
<proteinExistence type="inferred from homology"/>
<feature type="domain" description="Cytochrome c assembly protein" evidence="11">
    <location>
        <begin position="24"/>
        <end position="179"/>
    </location>
</feature>
<keyword evidence="13" id="KW-1185">Reference proteome</keyword>
<dbReference type="InterPro" id="IPR045062">
    <property type="entry name" value="Cyt_c_biogenesis_CcsA/CcmC"/>
</dbReference>
<feature type="transmembrane region" description="Helical" evidence="10">
    <location>
        <begin position="196"/>
        <end position="220"/>
    </location>
</feature>
<evidence type="ECO:0000256" key="1">
    <source>
        <dbReference type="ARBA" id="ARBA00002442"/>
    </source>
</evidence>
<comment type="subcellular location">
    <subcellularLocation>
        <location evidence="2">Membrane</location>
        <topology evidence="2">Multi-pass membrane protein</topology>
    </subcellularLocation>
</comment>
<sequence length="230" mass="26875">MIQFLSPRFAKAFAYWTHSLSKYLFAPYAFCVLMMVLFAPVDAVQGSVYRMIYIHVPCAIISLMACFFMGVFSIVYWVYHLRIAQILSYQAARVGCLAAWLSIITGAFWGYYTWGTWWLWDMRLTAQFILALLYTLYLLAYRASTLRMISSKVVALIAIIAMIDIPIIHFSVEWWQSLHQKSTLMSLTNHTMPYSMYMPLLAVIIAVVWLNLWWSAAYFMHHYPIRNAHE</sequence>
<keyword evidence="6" id="KW-0201">Cytochrome c-type biogenesis</keyword>
<keyword evidence="7 10" id="KW-1133">Transmembrane helix</keyword>
<evidence type="ECO:0000256" key="3">
    <source>
        <dbReference type="ARBA" id="ARBA00005840"/>
    </source>
</evidence>
<accession>A0ABY5DMR1</accession>
<comment type="function">
    <text evidence="1">Required for the export of heme to the periplasm for the biogenesis of c-type cytochromes.</text>
</comment>
<feature type="transmembrane region" description="Helical" evidence="10">
    <location>
        <begin position="20"/>
        <end position="40"/>
    </location>
</feature>
<organism evidence="12 13">
    <name type="scientific">Candidatus Comchoanobacter bicostacola</name>
    <dbReference type="NCBI Taxonomy" id="2919598"/>
    <lineage>
        <taxon>Bacteria</taxon>
        <taxon>Pseudomonadati</taxon>
        <taxon>Pseudomonadota</taxon>
        <taxon>Gammaproteobacteria</taxon>
        <taxon>Candidatus Comchoanobacterales</taxon>
        <taxon>Candidatus Comchoanobacteraceae</taxon>
        <taxon>Candidatus Comchoanobacter</taxon>
    </lineage>
</organism>
<feature type="transmembrane region" description="Helical" evidence="10">
    <location>
        <begin position="124"/>
        <end position="141"/>
    </location>
</feature>
<evidence type="ECO:0000313" key="13">
    <source>
        <dbReference type="Proteomes" id="UP001055955"/>
    </source>
</evidence>
<comment type="similarity">
    <text evidence="3">Belongs to the CcmC/CycZ/HelC family.</text>
</comment>
<dbReference type="InterPro" id="IPR003557">
    <property type="entry name" value="Cyt_c_biogenesis_CcmC"/>
</dbReference>
<evidence type="ECO:0000256" key="5">
    <source>
        <dbReference type="ARBA" id="ARBA00022692"/>
    </source>
</evidence>
<evidence type="ECO:0000256" key="7">
    <source>
        <dbReference type="ARBA" id="ARBA00022989"/>
    </source>
</evidence>
<gene>
    <name evidence="12" type="primary">ccsA</name>
    <name evidence="12" type="ORF">MMH89_02005</name>
</gene>
<name>A0ABY5DMR1_9GAMM</name>
<keyword evidence="8 10" id="KW-0472">Membrane</keyword>
<evidence type="ECO:0000256" key="10">
    <source>
        <dbReference type="SAM" id="Phobius"/>
    </source>
</evidence>
<evidence type="ECO:0000259" key="11">
    <source>
        <dbReference type="Pfam" id="PF01578"/>
    </source>
</evidence>
<dbReference type="Proteomes" id="UP001055955">
    <property type="component" value="Chromosome"/>
</dbReference>
<evidence type="ECO:0000256" key="2">
    <source>
        <dbReference type="ARBA" id="ARBA00004141"/>
    </source>
</evidence>